<evidence type="ECO:0000256" key="9">
    <source>
        <dbReference type="SAM" id="MobiDB-lite"/>
    </source>
</evidence>
<evidence type="ECO:0000259" key="10">
    <source>
        <dbReference type="SMART" id="SM00977"/>
    </source>
</evidence>
<dbReference type="Proteomes" id="UP000706151">
    <property type="component" value="Unassembled WGS sequence"/>
</dbReference>
<dbReference type="NCBIfam" id="TIGR02433">
    <property type="entry name" value="lysidine_TilS_C"/>
    <property type="match status" value="1"/>
</dbReference>
<dbReference type="InterPro" id="IPR012796">
    <property type="entry name" value="Lysidine-tRNA-synth_C"/>
</dbReference>
<dbReference type="GO" id="GO:0005524">
    <property type="term" value="F:ATP binding"/>
    <property type="evidence" value="ECO:0007669"/>
    <property type="project" value="UniProtKB-UniRule"/>
</dbReference>
<evidence type="ECO:0000256" key="4">
    <source>
        <dbReference type="ARBA" id="ARBA00022694"/>
    </source>
</evidence>
<dbReference type="AlphaFoldDB" id="A0A935TDS6"/>
<dbReference type="SUPFAM" id="SSF52402">
    <property type="entry name" value="Adenine nucleotide alpha hydrolases-like"/>
    <property type="match status" value="1"/>
</dbReference>
<gene>
    <name evidence="8 11" type="primary">tilS</name>
    <name evidence="11" type="ORF">IPK02_11310</name>
</gene>
<evidence type="ECO:0000256" key="2">
    <source>
        <dbReference type="ARBA" id="ARBA00022490"/>
    </source>
</evidence>
<dbReference type="Pfam" id="PF09179">
    <property type="entry name" value="TilS"/>
    <property type="match status" value="1"/>
</dbReference>
<protein>
    <recommendedName>
        <fullName evidence="8">tRNA(Ile)-lysidine synthase</fullName>
        <ecNumber evidence="8">6.3.4.19</ecNumber>
    </recommendedName>
    <alternativeName>
        <fullName evidence="8">tRNA(Ile)-2-lysyl-cytidine synthase</fullName>
    </alternativeName>
    <alternativeName>
        <fullName evidence="8">tRNA(Ile)-lysidine synthetase</fullName>
    </alternativeName>
</protein>
<evidence type="ECO:0000256" key="7">
    <source>
        <dbReference type="ARBA" id="ARBA00048539"/>
    </source>
</evidence>
<evidence type="ECO:0000313" key="12">
    <source>
        <dbReference type="Proteomes" id="UP000706151"/>
    </source>
</evidence>
<dbReference type="EMBL" id="JADJOT010000009">
    <property type="protein sequence ID" value="MBK7954487.1"/>
    <property type="molecule type" value="Genomic_DNA"/>
</dbReference>
<dbReference type="PANTHER" id="PTHR43033:SF1">
    <property type="entry name" value="TRNA(ILE)-LYSIDINE SYNTHASE-RELATED"/>
    <property type="match status" value="1"/>
</dbReference>
<feature type="domain" description="Lysidine-tRNA(Ile) synthetase C-terminal" evidence="10">
    <location>
        <begin position="384"/>
        <end position="457"/>
    </location>
</feature>
<keyword evidence="6 8" id="KW-0067">ATP-binding</keyword>
<evidence type="ECO:0000256" key="6">
    <source>
        <dbReference type="ARBA" id="ARBA00022840"/>
    </source>
</evidence>
<dbReference type="SMART" id="SM00977">
    <property type="entry name" value="TilS_C"/>
    <property type="match status" value="1"/>
</dbReference>
<dbReference type="InterPro" id="IPR012094">
    <property type="entry name" value="tRNA_Ile_lys_synt"/>
</dbReference>
<evidence type="ECO:0000256" key="1">
    <source>
        <dbReference type="ARBA" id="ARBA00004496"/>
    </source>
</evidence>
<dbReference type="Gene3D" id="3.40.50.620">
    <property type="entry name" value="HUPs"/>
    <property type="match status" value="1"/>
</dbReference>
<evidence type="ECO:0000256" key="5">
    <source>
        <dbReference type="ARBA" id="ARBA00022741"/>
    </source>
</evidence>
<comment type="caution">
    <text evidence="11">The sequence shown here is derived from an EMBL/GenBank/DDBJ whole genome shotgun (WGS) entry which is preliminary data.</text>
</comment>
<keyword evidence="3 8" id="KW-0436">Ligase</keyword>
<dbReference type="NCBIfam" id="TIGR02432">
    <property type="entry name" value="lysidine_TilS_N"/>
    <property type="match status" value="1"/>
</dbReference>
<keyword evidence="2 8" id="KW-0963">Cytoplasm</keyword>
<dbReference type="GO" id="GO:0032267">
    <property type="term" value="F:tRNA(Ile)-lysidine synthase activity"/>
    <property type="evidence" value="ECO:0007669"/>
    <property type="project" value="UniProtKB-EC"/>
</dbReference>
<dbReference type="Gene3D" id="1.20.59.20">
    <property type="match status" value="1"/>
</dbReference>
<dbReference type="Pfam" id="PF11734">
    <property type="entry name" value="TilS_C"/>
    <property type="match status" value="1"/>
</dbReference>
<accession>A0A935TDS6</accession>
<evidence type="ECO:0000256" key="3">
    <source>
        <dbReference type="ARBA" id="ARBA00022598"/>
    </source>
</evidence>
<dbReference type="InterPro" id="IPR015262">
    <property type="entry name" value="tRNA_Ile_lys_synt_subst-bd"/>
</dbReference>
<keyword evidence="5 8" id="KW-0547">Nucleotide-binding</keyword>
<dbReference type="InterPro" id="IPR011063">
    <property type="entry name" value="TilS/TtcA_N"/>
</dbReference>
<comment type="catalytic activity">
    <reaction evidence="7 8">
        <text>cytidine(34) in tRNA(Ile2) + L-lysine + ATP = lysidine(34) in tRNA(Ile2) + AMP + diphosphate + H(+)</text>
        <dbReference type="Rhea" id="RHEA:43744"/>
        <dbReference type="Rhea" id="RHEA-COMP:10625"/>
        <dbReference type="Rhea" id="RHEA-COMP:10670"/>
        <dbReference type="ChEBI" id="CHEBI:15378"/>
        <dbReference type="ChEBI" id="CHEBI:30616"/>
        <dbReference type="ChEBI" id="CHEBI:32551"/>
        <dbReference type="ChEBI" id="CHEBI:33019"/>
        <dbReference type="ChEBI" id="CHEBI:82748"/>
        <dbReference type="ChEBI" id="CHEBI:83665"/>
        <dbReference type="ChEBI" id="CHEBI:456215"/>
        <dbReference type="EC" id="6.3.4.19"/>
    </reaction>
</comment>
<evidence type="ECO:0000313" key="11">
    <source>
        <dbReference type="EMBL" id="MBK7954487.1"/>
    </source>
</evidence>
<feature type="region of interest" description="Disordered" evidence="9">
    <location>
        <begin position="1"/>
        <end position="21"/>
    </location>
</feature>
<sequence>MSACWPMAGSTSTRRSDLAPPAAAQQIRQTLCRFLEARLQPGARLCVGVSGGRDSLVLLHALAGLRASGFALSAVHVDHGLSANADRWASFCADFCRSCGVPIEIVRVEVPRASGDGLEAAARRLRHAVFAGRAADWLALAHHRDDQAETVLFRLLRGAGVSGAAGMPAERSQGGGPRLIRPLLDVPGSLLARYAEECSLTWIEDESNADPRFRRNHLRREVLPRITEQFPGAAQALARSGQHFAEAAGLLDELAQADRAATAGACGRIDLARFNALSRPRARNLLRCELRAAGFRSPETRWLDEALRQLATVGAASQTCVATPDGEIHAYRGELYLVRQRPAIPSVALPWRGEGELPWGGGRVSFRSTLGEGVSYRMLASAAICLRARQGGERLQPDPRRPPRALRKLLQEAALPPWERLRLPLLWSGEHLVWVAGIGVAAAFACAPDEAGLALAWEAAAPLPPGVLART</sequence>
<dbReference type="EC" id="6.3.4.19" evidence="8"/>
<dbReference type="SUPFAM" id="SSF56037">
    <property type="entry name" value="PheT/TilS domain"/>
    <property type="match status" value="1"/>
</dbReference>
<name>A0A935TDS6_9PROT</name>
<comment type="function">
    <text evidence="8">Ligates lysine onto the cytidine present at position 34 of the AUA codon-specific tRNA(Ile) that contains the anticodon CAU, in an ATP-dependent manner. Cytidine is converted to lysidine, thus changing the amino acid specificity of the tRNA from methionine to isoleucine.</text>
</comment>
<comment type="domain">
    <text evidence="8">The N-terminal region contains the highly conserved SGGXDS motif, predicted to be a P-loop motif involved in ATP binding.</text>
</comment>
<evidence type="ECO:0000256" key="8">
    <source>
        <dbReference type="HAMAP-Rule" id="MF_01161"/>
    </source>
</evidence>
<dbReference type="InterPro" id="IPR014729">
    <property type="entry name" value="Rossmann-like_a/b/a_fold"/>
</dbReference>
<dbReference type="CDD" id="cd01992">
    <property type="entry name" value="TilS_N"/>
    <property type="match status" value="1"/>
</dbReference>
<comment type="similarity">
    <text evidence="8">Belongs to the tRNA(Ile)-lysidine synthase family.</text>
</comment>
<comment type="subcellular location">
    <subcellularLocation>
        <location evidence="1 8">Cytoplasm</location>
    </subcellularLocation>
</comment>
<dbReference type="PANTHER" id="PTHR43033">
    <property type="entry name" value="TRNA(ILE)-LYSIDINE SYNTHASE-RELATED"/>
    <property type="match status" value="1"/>
</dbReference>
<dbReference type="GO" id="GO:0006400">
    <property type="term" value="P:tRNA modification"/>
    <property type="evidence" value="ECO:0007669"/>
    <property type="project" value="UniProtKB-UniRule"/>
</dbReference>
<dbReference type="Pfam" id="PF01171">
    <property type="entry name" value="ATP_bind_3"/>
    <property type="match status" value="1"/>
</dbReference>
<organism evidence="11 12">
    <name type="scientific">Candidatus Accumulibacter affinis</name>
    <dbReference type="NCBI Taxonomy" id="2954384"/>
    <lineage>
        <taxon>Bacteria</taxon>
        <taxon>Pseudomonadati</taxon>
        <taxon>Pseudomonadota</taxon>
        <taxon>Betaproteobacteria</taxon>
        <taxon>Candidatus Accumulibacter</taxon>
    </lineage>
</organism>
<keyword evidence="4 8" id="KW-0819">tRNA processing</keyword>
<dbReference type="HAMAP" id="MF_01161">
    <property type="entry name" value="tRNA_Ile_lys_synt"/>
    <property type="match status" value="1"/>
</dbReference>
<dbReference type="SUPFAM" id="SSF82829">
    <property type="entry name" value="MesJ substrate recognition domain-like"/>
    <property type="match status" value="1"/>
</dbReference>
<dbReference type="GO" id="GO:0005737">
    <property type="term" value="C:cytoplasm"/>
    <property type="evidence" value="ECO:0007669"/>
    <property type="project" value="UniProtKB-SubCell"/>
</dbReference>
<reference evidence="11 12" key="1">
    <citation type="submission" date="2020-10" db="EMBL/GenBank/DDBJ databases">
        <title>Connecting structure to function with the recovery of over 1000 high-quality activated sludge metagenome-assembled genomes encoding full-length rRNA genes using long-read sequencing.</title>
        <authorList>
            <person name="Singleton C.M."/>
            <person name="Petriglieri F."/>
            <person name="Kristensen J.M."/>
            <person name="Kirkegaard R.H."/>
            <person name="Michaelsen T.Y."/>
            <person name="Andersen M.H."/>
            <person name="Karst S.M."/>
            <person name="Dueholm M.S."/>
            <person name="Nielsen P.H."/>
            <person name="Albertsen M."/>
        </authorList>
    </citation>
    <scope>NUCLEOTIDE SEQUENCE [LARGE SCALE GENOMIC DNA]</scope>
    <source>
        <strain evidence="11">Fred_18-Q3-R57-64_BAT3C.720</strain>
    </source>
</reference>
<proteinExistence type="inferred from homology"/>
<feature type="binding site" evidence="8">
    <location>
        <begin position="50"/>
        <end position="55"/>
    </location>
    <ligand>
        <name>ATP</name>
        <dbReference type="ChEBI" id="CHEBI:30616"/>
    </ligand>
</feature>
<dbReference type="InterPro" id="IPR012795">
    <property type="entry name" value="tRNA_Ile_lys_synt_N"/>
</dbReference>